<comment type="caution">
    <text evidence="1">The sequence shown here is derived from an EMBL/GenBank/DDBJ whole genome shotgun (WGS) entry which is preliminary data.</text>
</comment>
<sequence>MAPPVVVEGDCLVLAQGDEPTDLPIPYNGSINEWPTPISVAALACANDVKKPCKYASCSPEPPSPFDVCVYATEDVECPQDWTKRLVFFEDGTDKRECSSCTCSPPTGGMCTVQIHVYTDSACMNEQLSPYVSSDMPAPCYDLMEGISLGSKRVEVIERVPGVCMPQGGEPTGKVEMGKPITFCCLA</sequence>
<proteinExistence type="predicted"/>
<protein>
    <submittedName>
        <fullName evidence="1">Uncharacterized protein</fullName>
    </submittedName>
</protein>
<evidence type="ECO:0000313" key="1">
    <source>
        <dbReference type="EMBL" id="MDC3981786.1"/>
    </source>
</evidence>
<reference evidence="1 2" key="1">
    <citation type="submission" date="2021-04" db="EMBL/GenBank/DDBJ databases">
        <title>Genome analysis of Polyangium sp.</title>
        <authorList>
            <person name="Li Y."/>
            <person name="Wang J."/>
        </authorList>
    </citation>
    <scope>NUCLEOTIDE SEQUENCE [LARGE SCALE GENOMIC DNA]</scope>
    <source>
        <strain evidence="1 2">SDU14</strain>
    </source>
</reference>
<dbReference type="RefSeq" id="WP_272420477.1">
    <property type="nucleotide sequence ID" value="NZ_JAGTJJ010000005.1"/>
</dbReference>
<name>A0A9X4ARR8_9BACT</name>
<keyword evidence="2" id="KW-1185">Reference proteome</keyword>
<dbReference type="AlphaFoldDB" id="A0A9X4ARR8"/>
<gene>
    <name evidence="1" type="ORF">KEG57_14825</name>
</gene>
<organism evidence="1 2">
    <name type="scientific">Polyangium jinanense</name>
    <dbReference type="NCBI Taxonomy" id="2829994"/>
    <lineage>
        <taxon>Bacteria</taxon>
        <taxon>Pseudomonadati</taxon>
        <taxon>Myxococcota</taxon>
        <taxon>Polyangia</taxon>
        <taxon>Polyangiales</taxon>
        <taxon>Polyangiaceae</taxon>
        <taxon>Polyangium</taxon>
    </lineage>
</organism>
<dbReference type="EMBL" id="JAGTJJ010000005">
    <property type="protein sequence ID" value="MDC3981786.1"/>
    <property type="molecule type" value="Genomic_DNA"/>
</dbReference>
<evidence type="ECO:0000313" key="2">
    <source>
        <dbReference type="Proteomes" id="UP001151081"/>
    </source>
</evidence>
<accession>A0A9X4ARR8</accession>
<dbReference type="Proteomes" id="UP001151081">
    <property type="component" value="Unassembled WGS sequence"/>
</dbReference>